<feature type="compositionally biased region" description="Polar residues" evidence="1">
    <location>
        <begin position="25"/>
        <end position="40"/>
    </location>
</feature>
<feature type="region of interest" description="Disordered" evidence="1">
    <location>
        <begin position="90"/>
        <end position="123"/>
    </location>
</feature>
<dbReference type="EMBL" id="JGVR01000030">
    <property type="protein sequence ID" value="KEZ16610.1"/>
    <property type="molecule type" value="Genomic_DNA"/>
</dbReference>
<organism evidence="2 3">
    <name type="scientific">Sphingobium yanoikuyae</name>
    <name type="common">Sphingomonas yanoikuyae</name>
    <dbReference type="NCBI Taxonomy" id="13690"/>
    <lineage>
        <taxon>Bacteria</taxon>
        <taxon>Pseudomonadati</taxon>
        <taxon>Pseudomonadota</taxon>
        <taxon>Alphaproteobacteria</taxon>
        <taxon>Sphingomonadales</taxon>
        <taxon>Sphingomonadaceae</taxon>
        <taxon>Sphingobium</taxon>
    </lineage>
</organism>
<gene>
    <name evidence="2" type="ORF">CP98_04038</name>
</gene>
<proteinExistence type="predicted"/>
<protein>
    <submittedName>
        <fullName evidence="2">Uncharacterized protein</fullName>
    </submittedName>
</protein>
<evidence type="ECO:0000256" key="1">
    <source>
        <dbReference type="SAM" id="MobiDB-lite"/>
    </source>
</evidence>
<evidence type="ECO:0000313" key="3">
    <source>
        <dbReference type="Proteomes" id="UP000028534"/>
    </source>
</evidence>
<dbReference type="Proteomes" id="UP000028534">
    <property type="component" value="Unassembled WGS sequence"/>
</dbReference>
<name>A0A084EF68_SPHYA</name>
<sequence length="140" mass="15995">MGNVTRTSRRSDNHCLFRAIDPLTDETQNPDTEPSRQQESCKVLRQIGDDTGDRLGCADWLSKAPYNVRHLERDDRNERLCKPSGCLVQPAEQATTQAPAQRRTRHRDQIADPFDAQPLRAIPLTLVESEGRYRHRTQSS</sequence>
<comment type="caution">
    <text evidence="2">The sequence shown here is derived from an EMBL/GenBank/DDBJ whole genome shotgun (WGS) entry which is preliminary data.</text>
</comment>
<reference evidence="2 3" key="1">
    <citation type="submission" date="2014-03" db="EMBL/GenBank/DDBJ databases">
        <title>Genome sequence of Sphingobium yanoikuyae B1.</title>
        <authorList>
            <person name="Gan H.M."/>
            <person name="Gan H.Y."/>
            <person name="Savka M.A."/>
        </authorList>
    </citation>
    <scope>NUCLEOTIDE SEQUENCE [LARGE SCALE GENOMIC DNA]</scope>
    <source>
        <strain evidence="2 3">B1</strain>
    </source>
</reference>
<accession>A0A084EF68</accession>
<dbReference type="AlphaFoldDB" id="A0A084EF68"/>
<feature type="region of interest" description="Disordered" evidence="1">
    <location>
        <begin position="21"/>
        <end position="41"/>
    </location>
</feature>
<evidence type="ECO:0000313" key="2">
    <source>
        <dbReference type="EMBL" id="KEZ16610.1"/>
    </source>
</evidence>